<keyword evidence="3" id="KW-0202">Cytokine</keyword>
<evidence type="ECO:0000256" key="2">
    <source>
        <dbReference type="ARBA" id="ARBA00010665"/>
    </source>
</evidence>
<dbReference type="GO" id="GO:2000545">
    <property type="term" value="P:negative regulation of endothelial cell chemotaxis to fibroblast growth factor"/>
    <property type="evidence" value="ECO:0007669"/>
    <property type="project" value="Ensembl"/>
</dbReference>
<dbReference type="GO" id="GO:0008009">
    <property type="term" value="F:chemokine activity"/>
    <property type="evidence" value="ECO:0007669"/>
    <property type="project" value="Ensembl"/>
</dbReference>
<keyword evidence="5" id="KW-1015">Disulfide bond</keyword>
<dbReference type="SUPFAM" id="SSF54117">
    <property type="entry name" value="Interleukin 8-like chemokines"/>
    <property type="match status" value="1"/>
</dbReference>
<dbReference type="GO" id="GO:0017134">
    <property type="term" value="F:fibroblast growth factor binding"/>
    <property type="evidence" value="ECO:0007669"/>
    <property type="project" value="Ensembl"/>
</dbReference>
<comment type="subcellular location">
    <subcellularLocation>
        <location evidence="1">Secreted</location>
    </subcellularLocation>
</comment>
<proteinExistence type="inferred from homology"/>
<dbReference type="PANTHER" id="PTHR12015:SF204">
    <property type="entry name" value="C-X-C MOTIF CHEMOKINE 13"/>
    <property type="match status" value="1"/>
</dbReference>
<feature type="domain" description="Chemokine interleukin-8-like" evidence="7">
    <location>
        <begin position="30"/>
        <end position="91"/>
    </location>
</feature>
<dbReference type="eggNOG" id="ENOG502SEXJ">
    <property type="taxonomic scope" value="Eukaryota"/>
</dbReference>
<keyword evidence="4" id="KW-0964">Secreted</keyword>
<dbReference type="SMART" id="SM00199">
    <property type="entry name" value="SCY"/>
    <property type="match status" value="1"/>
</dbReference>
<evidence type="ECO:0000256" key="6">
    <source>
        <dbReference type="SAM" id="SignalP"/>
    </source>
</evidence>
<dbReference type="InterPro" id="IPR001089">
    <property type="entry name" value="Chemokine_CXC"/>
</dbReference>
<dbReference type="STRING" id="9785.ENSLAFP00000008410"/>
<dbReference type="GeneTree" id="ENSGT00530000064292"/>
<sequence length="110" mass="12477">MRFTPASLLLLLLAISLSPVQGFLEANYTNLKCKCLQQTSVYIPAQNIQRLQIFPAGSGCPNVEVIVWMKNNRVVCSNPYTKWFQKLLKVLQKDHLRLSTSPAPMLKRTT</sequence>
<keyword evidence="6" id="KW-0732">Signal</keyword>
<dbReference type="GO" id="GO:0042742">
    <property type="term" value="P:defense response to bacterium"/>
    <property type="evidence" value="ECO:0007669"/>
    <property type="project" value="Ensembl"/>
</dbReference>
<accession>G3T4V5</accession>
<dbReference type="OrthoDB" id="9937393at2759"/>
<organism evidence="8 9">
    <name type="scientific">Loxodonta africana</name>
    <name type="common">African elephant</name>
    <dbReference type="NCBI Taxonomy" id="9785"/>
    <lineage>
        <taxon>Eukaryota</taxon>
        <taxon>Metazoa</taxon>
        <taxon>Chordata</taxon>
        <taxon>Craniata</taxon>
        <taxon>Vertebrata</taxon>
        <taxon>Euteleostomi</taxon>
        <taxon>Mammalia</taxon>
        <taxon>Eutheria</taxon>
        <taxon>Afrotheria</taxon>
        <taxon>Proboscidea</taxon>
        <taxon>Elephantidae</taxon>
        <taxon>Loxodonta</taxon>
    </lineage>
</organism>
<dbReference type="InterPro" id="IPR033899">
    <property type="entry name" value="CXC_Chemokine_domain"/>
</dbReference>
<evidence type="ECO:0000313" key="8">
    <source>
        <dbReference type="Ensembl" id="ENSLAFP00000008410.1"/>
    </source>
</evidence>
<dbReference type="GO" id="GO:0005615">
    <property type="term" value="C:extracellular space"/>
    <property type="evidence" value="ECO:0007669"/>
    <property type="project" value="UniProtKB-KW"/>
</dbReference>
<dbReference type="PANTHER" id="PTHR12015">
    <property type="entry name" value="SMALL INDUCIBLE CYTOKINE A"/>
    <property type="match status" value="1"/>
</dbReference>
<gene>
    <name evidence="8" type="primary">CXCL13</name>
</gene>
<dbReference type="Gene3D" id="2.40.50.40">
    <property type="match status" value="1"/>
</dbReference>
<dbReference type="GO" id="GO:0008201">
    <property type="term" value="F:heparin binding"/>
    <property type="evidence" value="ECO:0007669"/>
    <property type="project" value="Ensembl"/>
</dbReference>
<feature type="signal peptide" evidence="6">
    <location>
        <begin position="1"/>
        <end position="22"/>
    </location>
</feature>
<protein>
    <submittedName>
        <fullName evidence="8">C-X-C motif chemokine ligand 13</fullName>
    </submittedName>
</protein>
<dbReference type="GO" id="GO:0048248">
    <property type="term" value="F:CXCR3 chemokine receptor binding"/>
    <property type="evidence" value="ECO:0007669"/>
    <property type="project" value="Ensembl"/>
</dbReference>
<reference evidence="8" key="3">
    <citation type="submission" date="2025-09" db="UniProtKB">
        <authorList>
            <consortium name="Ensembl"/>
        </authorList>
    </citation>
    <scope>IDENTIFICATION</scope>
    <source>
        <strain evidence="8">Isolate ISIS603380</strain>
    </source>
</reference>
<dbReference type="InterPro" id="IPR039809">
    <property type="entry name" value="Chemokine_b/g/d"/>
</dbReference>
<name>G3T4V5_LOXAF</name>
<comment type="similarity">
    <text evidence="2">Belongs to the intercrine alpha (chemokine CxC) family.</text>
</comment>
<dbReference type="FunFam" id="2.40.50.40:FF:000004">
    <property type="entry name" value="C-X-C motif chemokine"/>
    <property type="match status" value="1"/>
</dbReference>
<dbReference type="GO" id="GO:0031735">
    <property type="term" value="F:CCR10 chemokine receptor binding"/>
    <property type="evidence" value="ECO:0007669"/>
    <property type="project" value="Ensembl"/>
</dbReference>
<dbReference type="InParanoid" id="G3T4V5"/>
<dbReference type="GO" id="GO:0007267">
    <property type="term" value="P:cell-cell signaling"/>
    <property type="evidence" value="ECO:0007669"/>
    <property type="project" value="Ensembl"/>
</dbReference>
<feature type="chain" id="PRO_5003454876" evidence="6">
    <location>
        <begin position="23"/>
        <end position="110"/>
    </location>
</feature>
<dbReference type="PRINTS" id="PR00437">
    <property type="entry name" value="SMALLCYTKCXC"/>
</dbReference>
<dbReference type="GO" id="GO:0010820">
    <property type="term" value="P:positive regulation of T cell chemotaxis"/>
    <property type="evidence" value="ECO:0007669"/>
    <property type="project" value="Ensembl"/>
</dbReference>
<dbReference type="CDD" id="cd00273">
    <property type="entry name" value="Chemokine_CXC"/>
    <property type="match status" value="1"/>
</dbReference>
<dbReference type="GO" id="GO:0006955">
    <property type="term" value="P:immune response"/>
    <property type="evidence" value="ECO:0007669"/>
    <property type="project" value="InterPro"/>
</dbReference>
<keyword evidence="9" id="KW-1185">Reference proteome</keyword>
<evidence type="ECO:0000256" key="5">
    <source>
        <dbReference type="ARBA" id="ARBA00023157"/>
    </source>
</evidence>
<dbReference type="PRINTS" id="PR00436">
    <property type="entry name" value="INTERLEUKIN8"/>
</dbReference>
<dbReference type="GO" id="GO:0031724">
    <property type="term" value="F:CXCR5 chemokine receptor binding"/>
    <property type="evidence" value="ECO:0007669"/>
    <property type="project" value="Ensembl"/>
</dbReference>
<dbReference type="InterPro" id="IPR001811">
    <property type="entry name" value="Chemokine_IL8-like_dom"/>
</dbReference>
<dbReference type="GO" id="GO:0035768">
    <property type="term" value="P:endothelial cell chemotaxis to fibroblast growth factor"/>
    <property type="evidence" value="ECO:0007669"/>
    <property type="project" value="Ensembl"/>
</dbReference>
<dbReference type="FunCoup" id="G3T4V5">
    <property type="interactions" value="155"/>
</dbReference>
<reference evidence="8" key="2">
    <citation type="submission" date="2025-08" db="UniProtKB">
        <authorList>
            <consortium name="Ensembl"/>
        </authorList>
    </citation>
    <scope>IDENTIFICATION</scope>
    <source>
        <strain evidence="8">Isolate ISIS603380</strain>
    </source>
</reference>
<evidence type="ECO:0000256" key="4">
    <source>
        <dbReference type="ARBA" id="ARBA00022525"/>
    </source>
</evidence>
<dbReference type="Ensembl" id="ENSLAFT00000010038.1">
    <property type="protein sequence ID" value="ENSLAFP00000008410.1"/>
    <property type="gene ID" value="ENSLAFG00000010039.1"/>
</dbReference>
<dbReference type="AlphaFoldDB" id="G3T4V5"/>
<dbReference type="GO" id="GO:0035754">
    <property type="term" value="P:B cell chemotaxis"/>
    <property type="evidence" value="ECO:0007669"/>
    <property type="project" value="Ensembl"/>
</dbReference>
<dbReference type="Proteomes" id="UP000007646">
    <property type="component" value="Unassembled WGS sequence"/>
</dbReference>
<reference evidence="8 9" key="1">
    <citation type="submission" date="2009-06" db="EMBL/GenBank/DDBJ databases">
        <title>The Genome Sequence of Loxodonta africana (African elephant).</title>
        <authorList>
            <person name="Di Palma F."/>
            <person name="Heiman D."/>
            <person name="Young S."/>
            <person name="Johnson J."/>
            <person name="Lander E.S."/>
            <person name="Lindblad-Toh K."/>
        </authorList>
    </citation>
    <scope>NUCLEOTIDE SEQUENCE [LARGE SCALE GENOMIC DNA]</scope>
    <source>
        <strain evidence="8 9">Isolate ISIS603380</strain>
    </source>
</reference>
<dbReference type="HOGENOM" id="CLU_143902_2_0_1"/>
<dbReference type="InterPro" id="IPR036048">
    <property type="entry name" value="Interleukin_8-like_sf"/>
</dbReference>
<evidence type="ECO:0000256" key="3">
    <source>
        <dbReference type="ARBA" id="ARBA00022514"/>
    </source>
</evidence>
<evidence type="ECO:0000256" key="1">
    <source>
        <dbReference type="ARBA" id="ARBA00004613"/>
    </source>
</evidence>
<evidence type="ECO:0000259" key="7">
    <source>
        <dbReference type="SMART" id="SM00199"/>
    </source>
</evidence>
<dbReference type="Pfam" id="PF00048">
    <property type="entry name" value="IL8"/>
    <property type="match status" value="1"/>
</dbReference>
<dbReference type="GO" id="GO:0007166">
    <property type="term" value="P:cell surface receptor signaling pathway"/>
    <property type="evidence" value="ECO:0007669"/>
    <property type="project" value="Ensembl"/>
</dbReference>
<dbReference type="GO" id="GO:0007204">
    <property type="term" value="P:positive regulation of cytosolic calcium ion concentration"/>
    <property type="evidence" value="ECO:0007669"/>
    <property type="project" value="Ensembl"/>
</dbReference>
<evidence type="ECO:0000313" key="9">
    <source>
        <dbReference type="Proteomes" id="UP000007646"/>
    </source>
</evidence>
<dbReference type="OMA" id="WKYSSIE"/>